<dbReference type="RefSeq" id="WP_058633482.1">
    <property type="nucleotide sequence ID" value="NZ_LDPZ01000004.1"/>
</dbReference>
<name>A0A175RE29_9HYPH</name>
<evidence type="ECO:0000313" key="4">
    <source>
        <dbReference type="Proteomes" id="UP000078272"/>
    </source>
</evidence>
<evidence type="ECO:0000259" key="2">
    <source>
        <dbReference type="Pfam" id="PF00082"/>
    </source>
</evidence>
<comment type="caution">
    <text evidence="3">The sequence shown here is derived from an EMBL/GenBank/DDBJ whole genome shotgun (WGS) entry which is preliminary data.</text>
</comment>
<feature type="region of interest" description="Disordered" evidence="1">
    <location>
        <begin position="66"/>
        <end position="87"/>
    </location>
</feature>
<reference evidence="3 4" key="1">
    <citation type="journal article" date="2016" name="Front. Microbiol.">
        <title>Genomic Resource of Rice Seed Associated Bacteria.</title>
        <authorList>
            <person name="Midha S."/>
            <person name="Bansal K."/>
            <person name="Sharma S."/>
            <person name="Kumar N."/>
            <person name="Patil P.P."/>
            <person name="Chaudhry V."/>
            <person name="Patil P.B."/>
        </authorList>
    </citation>
    <scope>NUCLEOTIDE SEQUENCE [LARGE SCALE GENOMIC DNA]</scope>
    <source>
        <strain evidence="3 4">NS226</strain>
    </source>
</reference>
<dbReference type="InterPro" id="IPR000209">
    <property type="entry name" value="Peptidase_S8/S53_dom"/>
</dbReference>
<dbReference type="EMBL" id="LDPZ01000004">
    <property type="protein sequence ID" value="KTQ98254.1"/>
    <property type="molecule type" value="Genomic_DNA"/>
</dbReference>
<dbReference type="SUPFAM" id="SSF52743">
    <property type="entry name" value="Subtilisin-like"/>
    <property type="match status" value="1"/>
</dbReference>
<gene>
    <name evidence="3" type="ORF">NS226_01555</name>
</gene>
<organism evidence="3 4">
    <name type="scientific">Aureimonas ureilytica</name>
    <dbReference type="NCBI Taxonomy" id="401562"/>
    <lineage>
        <taxon>Bacteria</taxon>
        <taxon>Pseudomonadati</taxon>
        <taxon>Pseudomonadota</taxon>
        <taxon>Alphaproteobacteria</taxon>
        <taxon>Hyphomicrobiales</taxon>
        <taxon>Aurantimonadaceae</taxon>
        <taxon>Aureimonas</taxon>
    </lineage>
</organism>
<proteinExistence type="predicted"/>
<dbReference type="PATRIC" id="fig|401562.3.peg.3192"/>
<feature type="compositionally biased region" description="Low complexity" evidence="1">
    <location>
        <begin position="557"/>
        <end position="568"/>
    </location>
</feature>
<protein>
    <recommendedName>
        <fullName evidence="2">Peptidase S8/S53 domain-containing protein</fullName>
    </recommendedName>
</protein>
<dbReference type="GO" id="GO:0004252">
    <property type="term" value="F:serine-type endopeptidase activity"/>
    <property type="evidence" value="ECO:0007669"/>
    <property type="project" value="InterPro"/>
</dbReference>
<dbReference type="Proteomes" id="UP000078272">
    <property type="component" value="Unassembled WGS sequence"/>
</dbReference>
<dbReference type="GO" id="GO:0006508">
    <property type="term" value="P:proteolysis"/>
    <property type="evidence" value="ECO:0007669"/>
    <property type="project" value="InterPro"/>
</dbReference>
<dbReference type="Pfam" id="PF00082">
    <property type="entry name" value="Peptidase_S8"/>
    <property type="match status" value="1"/>
</dbReference>
<dbReference type="Gene3D" id="3.40.50.200">
    <property type="entry name" value="Peptidase S8/S53 domain"/>
    <property type="match status" value="1"/>
</dbReference>
<evidence type="ECO:0000313" key="3">
    <source>
        <dbReference type="EMBL" id="KTQ98254.1"/>
    </source>
</evidence>
<feature type="domain" description="Peptidase S8/S53" evidence="2">
    <location>
        <begin position="273"/>
        <end position="620"/>
    </location>
</feature>
<dbReference type="InterPro" id="IPR036852">
    <property type="entry name" value="Peptidase_S8/S53_dom_sf"/>
</dbReference>
<accession>A0A175RE29</accession>
<feature type="region of interest" description="Disordered" evidence="1">
    <location>
        <begin position="556"/>
        <end position="579"/>
    </location>
</feature>
<evidence type="ECO:0000256" key="1">
    <source>
        <dbReference type="SAM" id="MobiDB-lite"/>
    </source>
</evidence>
<dbReference type="CDD" id="cd04847">
    <property type="entry name" value="Peptidases_S8_Subtilisin_like_2"/>
    <property type="match status" value="1"/>
</dbReference>
<dbReference type="InterPro" id="IPR034074">
    <property type="entry name" value="Y4bN_pept_dom"/>
</dbReference>
<dbReference type="AlphaFoldDB" id="A0A175RE29"/>
<sequence>MGDRFDSIRRALEDSAELPLLTPEANAIAPERAIVIVVRGAVRDFAAEARRVGLFWLAEDLAEEDLGQDGYDDSEEGAPEADLDEDADEAEMEPVLYVSMPTADSLTKLLELWDKYTNKEKPPATFSEWWKIFGRLTDLRAWGPKDRIAEETRSYIRRKSSQAPQTRIHLEFDLWFREGKVDRERRARAFKAFAERSGAIILDEAVIDAINYHGLLLSVLPAAATALVEFGGPLAFADEVMSIRPQSLASFLRDEAVDTPTLGRAVTSDGDDRDPVIAVIDGFPVENHPDLAGHIDVMPLDVDASAAPSAKRVHGTRMASLILHGDLQDQFETTLPRRLAMVPILGVDSHGLREQTPSDKLAIKLVHRAILSLKSGVDGAEALAPGILVVNHSLCNENAPFTRRPSQWARLLDHLMFDLGILVVLSAGNIESEFTVARHTDLNGFRRHDPAERRIDLIKAIHESRESRRLLTPAESLNGLTVGALHADGSTEAAPGSSIDPYLSGSTPALCSAVGPGVSGAVKPDFLVPGGRQIAQARTDAGIRVRARSIDQLGHLTAAPSPSAAASGRRGRGSGTSNSTALTTRALGWMIDALDSVIDLPDEQLAWSERPARAALLKALVLHGCSWGALGEELDRVLPPADNRRVVKRRQHISQLIGHGVADFGKSVTNGARHVTLVADGTVKPNKRNEYRFPLPAGLSSVQGLRRITMTLAWMTPVRQRALDHRAVQLALTGPDGKKPNEFWDGALRKASVQPPYGSSRKGTVSRIVLEGEKVMLVEDNETILIGVQARSTVTSFNQLEIPYGLVVSMEVGENVRSDIYEQVLQAVQVQNRERIEAEAARAREKAARARERVRPRTRK</sequence>